<name>A0A7L4ZZR6_9BACT</name>
<accession>A0A7L4ZZR6</accession>
<dbReference type="SUPFAM" id="SSF48452">
    <property type="entry name" value="TPR-like"/>
    <property type="match status" value="1"/>
</dbReference>
<comment type="caution">
    <text evidence="1">The sequence shown here is derived from an EMBL/GenBank/DDBJ whole genome shotgun (WGS) entry which is preliminary data.</text>
</comment>
<dbReference type="InterPro" id="IPR036388">
    <property type="entry name" value="WH-like_DNA-bd_sf"/>
</dbReference>
<protein>
    <submittedName>
        <fullName evidence="1">Sigma-70 family RNA polymerase sigma factor</fullName>
    </submittedName>
</protein>
<dbReference type="AlphaFoldDB" id="A0A7L4ZZR6"/>
<reference evidence="1 2" key="1">
    <citation type="submission" date="2019-09" db="EMBL/GenBank/DDBJ databases">
        <title>Genome sequence of Hymenobacter sp. M3.</title>
        <authorList>
            <person name="Srinivasan S."/>
        </authorList>
    </citation>
    <scope>NUCLEOTIDE SEQUENCE [LARGE SCALE GENOMIC DNA]</scope>
    <source>
        <strain evidence="1 2">M3</strain>
    </source>
</reference>
<organism evidence="1 2">
    <name type="scientific">Hymenobacter busanensis</name>
    <dbReference type="NCBI Taxonomy" id="2607656"/>
    <lineage>
        <taxon>Bacteria</taxon>
        <taxon>Pseudomonadati</taxon>
        <taxon>Bacteroidota</taxon>
        <taxon>Cytophagia</taxon>
        <taxon>Cytophagales</taxon>
        <taxon>Hymenobacteraceae</taxon>
        <taxon>Hymenobacter</taxon>
    </lineage>
</organism>
<dbReference type="EMBL" id="VTWU01000003">
    <property type="protein sequence ID" value="KAA9333060.1"/>
    <property type="molecule type" value="Genomic_DNA"/>
</dbReference>
<sequence>MNQLSENLARLRTGHLAPLTEFYAQHRDLFARWARRQFGTAGEDAHRALQEVLLDFYDQAADGRLAGWPTDLRGHIYGAARQLLTATTTNTVTASDAPALPAPEASRRQLLLRTFLRLGPDCRQILQYFYFNNYRFDKLAVKMGYANATVARLQKSDCLRKLHEALDRADAPGSAQLLQYLTDIERAADGQLSATEQDDFDELLVHDAALRQAYLAYEQYGADLRWAVGRETLRQRLEAQNRRAVQRAAAQQRVRRQRRRLQIRWALWSALAAALLIAAVLWLPKLLRPTHSWEEYDVQDPGVPAAAAKGRPLLLETMEQYRGGNYGAALRTLRRIEPTQIGQDTFLYYNGLLLLRQGQPNFAESYFQRVSSSPGSELRGPAAFFLGLSHWQQEERAQAKAALQQAVAEPRNAYRQEAQRALREGGL</sequence>
<dbReference type="Gene3D" id="1.10.1740.10">
    <property type="match status" value="1"/>
</dbReference>
<dbReference type="Gene3D" id="1.10.10.10">
    <property type="entry name" value="Winged helix-like DNA-binding domain superfamily/Winged helix DNA-binding domain"/>
    <property type="match status" value="1"/>
</dbReference>
<evidence type="ECO:0000313" key="2">
    <source>
        <dbReference type="Proteomes" id="UP000326380"/>
    </source>
</evidence>
<dbReference type="RefSeq" id="WP_151078481.1">
    <property type="nucleotide sequence ID" value="NZ_CP047647.1"/>
</dbReference>
<keyword evidence="2" id="KW-1185">Reference proteome</keyword>
<gene>
    <name evidence="1" type="ORF">F0P96_08735</name>
</gene>
<dbReference type="Proteomes" id="UP000326380">
    <property type="component" value="Unassembled WGS sequence"/>
</dbReference>
<evidence type="ECO:0000313" key="1">
    <source>
        <dbReference type="EMBL" id="KAA9333060.1"/>
    </source>
</evidence>
<dbReference type="InterPro" id="IPR011990">
    <property type="entry name" value="TPR-like_helical_dom_sf"/>
</dbReference>
<dbReference type="Gene3D" id="1.25.40.10">
    <property type="entry name" value="Tetratricopeptide repeat domain"/>
    <property type="match status" value="1"/>
</dbReference>
<proteinExistence type="predicted"/>